<gene>
    <name evidence="1" type="ORF">MLD38_018974</name>
</gene>
<keyword evidence="2" id="KW-1185">Reference proteome</keyword>
<sequence>MWPSNRAKWPNSLSLPEKVVLQEHLHLFSPQCLRWLLRSARMEKFLLLQRLQEYIFGAVAPLEVALDADYGLEGAKTMDFFNLELSNTNVRVPVNDGVVFLIEQ</sequence>
<evidence type="ECO:0000313" key="1">
    <source>
        <dbReference type="EMBL" id="KAI4370648.1"/>
    </source>
</evidence>
<evidence type="ECO:0000313" key="2">
    <source>
        <dbReference type="Proteomes" id="UP001057402"/>
    </source>
</evidence>
<name>A0ACB9QVG0_9MYRT</name>
<dbReference type="Proteomes" id="UP001057402">
    <property type="component" value="Chromosome 5"/>
</dbReference>
<organism evidence="1 2">
    <name type="scientific">Melastoma candidum</name>
    <dbReference type="NCBI Taxonomy" id="119954"/>
    <lineage>
        <taxon>Eukaryota</taxon>
        <taxon>Viridiplantae</taxon>
        <taxon>Streptophyta</taxon>
        <taxon>Embryophyta</taxon>
        <taxon>Tracheophyta</taxon>
        <taxon>Spermatophyta</taxon>
        <taxon>Magnoliopsida</taxon>
        <taxon>eudicotyledons</taxon>
        <taxon>Gunneridae</taxon>
        <taxon>Pentapetalae</taxon>
        <taxon>rosids</taxon>
        <taxon>malvids</taxon>
        <taxon>Myrtales</taxon>
        <taxon>Melastomataceae</taxon>
        <taxon>Melastomatoideae</taxon>
        <taxon>Melastomateae</taxon>
        <taxon>Melastoma</taxon>
    </lineage>
</organism>
<reference evidence="2" key="1">
    <citation type="journal article" date="2023" name="Front. Plant Sci.">
        <title>Chromosomal-level genome assembly of Melastoma candidum provides insights into trichome evolution.</title>
        <authorList>
            <person name="Zhong Y."/>
            <person name="Wu W."/>
            <person name="Sun C."/>
            <person name="Zou P."/>
            <person name="Liu Y."/>
            <person name="Dai S."/>
            <person name="Zhou R."/>
        </authorList>
    </citation>
    <scope>NUCLEOTIDE SEQUENCE [LARGE SCALE GENOMIC DNA]</scope>
</reference>
<accession>A0ACB9QVG0</accession>
<comment type="caution">
    <text evidence="1">The sequence shown here is derived from an EMBL/GenBank/DDBJ whole genome shotgun (WGS) entry which is preliminary data.</text>
</comment>
<proteinExistence type="predicted"/>
<dbReference type="EMBL" id="CM042884">
    <property type="protein sequence ID" value="KAI4370648.1"/>
    <property type="molecule type" value="Genomic_DNA"/>
</dbReference>
<protein>
    <submittedName>
        <fullName evidence="1">Uncharacterized protein</fullName>
    </submittedName>
</protein>